<protein>
    <submittedName>
        <fullName evidence="1">Uncharacterized protein</fullName>
    </submittedName>
</protein>
<reference evidence="3 4" key="1">
    <citation type="submission" date="2019-08" db="EMBL/GenBank/DDBJ databases">
        <title>Draft genome sequences of two oriental melons (Cucumis melo L. var makuwa).</title>
        <authorList>
            <person name="Kwon S.-Y."/>
        </authorList>
    </citation>
    <scope>NUCLEOTIDE SEQUENCE [LARGE SCALE GENOMIC DNA]</scope>
    <source>
        <strain evidence="4">cv. Chang Bougi</strain>
        <strain evidence="3">cv. SW 3</strain>
        <tissue evidence="1">Leaf</tissue>
    </source>
</reference>
<comment type="caution">
    <text evidence="1">The sequence shown here is derived from an EMBL/GenBank/DDBJ whole genome shotgun (WGS) entry which is preliminary data.</text>
</comment>
<dbReference type="AlphaFoldDB" id="A0A5A7T5D3"/>
<evidence type="ECO:0000313" key="2">
    <source>
        <dbReference type="EMBL" id="TYJ95875.1"/>
    </source>
</evidence>
<evidence type="ECO:0000313" key="3">
    <source>
        <dbReference type="Proteomes" id="UP000321393"/>
    </source>
</evidence>
<evidence type="ECO:0000313" key="4">
    <source>
        <dbReference type="Proteomes" id="UP000321947"/>
    </source>
</evidence>
<dbReference type="OrthoDB" id="1845088at2759"/>
<dbReference type="Proteomes" id="UP000321393">
    <property type="component" value="Unassembled WGS sequence"/>
</dbReference>
<dbReference type="Proteomes" id="UP000321947">
    <property type="component" value="Unassembled WGS sequence"/>
</dbReference>
<gene>
    <name evidence="2" type="ORF">E5676_scaffold110G001700</name>
    <name evidence="1" type="ORF">E6C27_scaffold20G001000</name>
</gene>
<sequence length="96" mass="10923">MKTLALPILKSYKLADHLSREETCPKKILVQSAGESSASESDVAAKLGATSSSSTMWVENPKFERLISTTNLLLLGWLCWNKWLLFVILHKWMYHE</sequence>
<accession>A0A5A7T5D3</accession>
<proteinExistence type="predicted"/>
<name>A0A5A7T5D3_CUCMM</name>
<organism evidence="1 3">
    <name type="scientific">Cucumis melo var. makuwa</name>
    <name type="common">Oriental melon</name>
    <dbReference type="NCBI Taxonomy" id="1194695"/>
    <lineage>
        <taxon>Eukaryota</taxon>
        <taxon>Viridiplantae</taxon>
        <taxon>Streptophyta</taxon>
        <taxon>Embryophyta</taxon>
        <taxon>Tracheophyta</taxon>
        <taxon>Spermatophyta</taxon>
        <taxon>Magnoliopsida</taxon>
        <taxon>eudicotyledons</taxon>
        <taxon>Gunneridae</taxon>
        <taxon>Pentapetalae</taxon>
        <taxon>rosids</taxon>
        <taxon>fabids</taxon>
        <taxon>Cucurbitales</taxon>
        <taxon>Cucurbitaceae</taxon>
        <taxon>Benincaseae</taxon>
        <taxon>Cucumis</taxon>
    </lineage>
</organism>
<evidence type="ECO:0000313" key="1">
    <source>
        <dbReference type="EMBL" id="KAA0036807.1"/>
    </source>
</evidence>
<dbReference type="EMBL" id="SSTE01019218">
    <property type="protein sequence ID" value="KAA0036807.1"/>
    <property type="molecule type" value="Genomic_DNA"/>
</dbReference>
<dbReference type="EMBL" id="SSTD01020080">
    <property type="protein sequence ID" value="TYJ95875.1"/>
    <property type="molecule type" value="Genomic_DNA"/>
</dbReference>